<dbReference type="VEuPathDB" id="FungiDB:BO71DRAFT_47787"/>
<organism evidence="1 2">
    <name type="scientific">Aspergillus ellipticus CBS 707.79</name>
    <dbReference type="NCBI Taxonomy" id="1448320"/>
    <lineage>
        <taxon>Eukaryota</taxon>
        <taxon>Fungi</taxon>
        <taxon>Dikarya</taxon>
        <taxon>Ascomycota</taxon>
        <taxon>Pezizomycotina</taxon>
        <taxon>Eurotiomycetes</taxon>
        <taxon>Eurotiomycetidae</taxon>
        <taxon>Eurotiales</taxon>
        <taxon>Aspergillaceae</taxon>
        <taxon>Aspergillus</taxon>
        <taxon>Aspergillus subgen. Circumdati</taxon>
    </lineage>
</organism>
<dbReference type="AlphaFoldDB" id="A0A319DTQ4"/>
<gene>
    <name evidence="1" type="ORF">BO71DRAFT_47787</name>
</gene>
<dbReference type="Proteomes" id="UP000247810">
    <property type="component" value="Unassembled WGS sequence"/>
</dbReference>
<keyword evidence="2" id="KW-1185">Reference proteome</keyword>
<dbReference type="EMBL" id="KZ825944">
    <property type="protein sequence ID" value="PYH91478.1"/>
    <property type="molecule type" value="Genomic_DNA"/>
</dbReference>
<name>A0A319DTQ4_9EURO</name>
<accession>A0A319DTQ4</accession>
<protein>
    <submittedName>
        <fullName evidence="1">Uncharacterized protein</fullName>
    </submittedName>
</protein>
<evidence type="ECO:0000313" key="1">
    <source>
        <dbReference type="EMBL" id="PYH91478.1"/>
    </source>
</evidence>
<evidence type="ECO:0000313" key="2">
    <source>
        <dbReference type="Proteomes" id="UP000247810"/>
    </source>
</evidence>
<reference evidence="1 2" key="1">
    <citation type="submission" date="2018-02" db="EMBL/GenBank/DDBJ databases">
        <title>The genomes of Aspergillus section Nigri reveals drivers in fungal speciation.</title>
        <authorList>
            <consortium name="DOE Joint Genome Institute"/>
            <person name="Vesth T.C."/>
            <person name="Nybo J."/>
            <person name="Theobald S."/>
            <person name="Brandl J."/>
            <person name="Frisvad J.C."/>
            <person name="Nielsen K.F."/>
            <person name="Lyhne E.K."/>
            <person name="Kogle M.E."/>
            <person name="Kuo A."/>
            <person name="Riley R."/>
            <person name="Clum A."/>
            <person name="Nolan M."/>
            <person name="Lipzen A."/>
            <person name="Salamov A."/>
            <person name="Henrissat B."/>
            <person name="Wiebenga A."/>
            <person name="De vries R.P."/>
            <person name="Grigoriev I.V."/>
            <person name="Mortensen U.H."/>
            <person name="Andersen M.R."/>
            <person name="Baker S.E."/>
        </authorList>
    </citation>
    <scope>NUCLEOTIDE SEQUENCE [LARGE SCALE GENOMIC DNA]</scope>
    <source>
        <strain evidence="1 2">CBS 707.79</strain>
    </source>
</reference>
<proteinExistence type="predicted"/>
<sequence length="118" mass="13156">MGNSAWIQRPCPECPLAGDPIQASRLFSSSFHLTAGFFRPASVYYLLVTYAVTTLNYLLPPCTAFSSSVPSYRSRSKVPWSFILLLADRFYIPRFVNASLSSRGVMPLLPSTVYTRPP</sequence>